<evidence type="ECO:0000256" key="6">
    <source>
        <dbReference type="ARBA" id="ARBA00022737"/>
    </source>
</evidence>
<feature type="domain" description="Ig-like" evidence="12">
    <location>
        <begin position="5604"/>
        <end position="5643"/>
    </location>
</feature>
<dbReference type="SUPFAM" id="SSF48726">
    <property type="entry name" value="Immunoglobulin"/>
    <property type="match status" value="14"/>
</dbReference>
<feature type="domain" description="Ig-like" evidence="12">
    <location>
        <begin position="4675"/>
        <end position="4763"/>
    </location>
</feature>
<evidence type="ECO:0000256" key="2">
    <source>
        <dbReference type="ARBA" id="ARBA00004496"/>
    </source>
</evidence>
<dbReference type="InterPro" id="IPR003598">
    <property type="entry name" value="Ig_sub2"/>
</dbReference>
<keyword evidence="15" id="KW-1185">Reference proteome</keyword>
<feature type="region of interest" description="Disordered" evidence="11">
    <location>
        <begin position="1747"/>
        <end position="1768"/>
    </location>
</feature>
<feature type="domain" description="Ig-like" evidence="12">
    <location>
        <begin position="353"/>
        <end position="440"/>
    </location>
</feature>
<keyword evidence="4" id="KW-0963">Cytoplasm</keyword>
<evidence type="ECO:0000313" key="15">
    <source>
        <dbReference type="Proteomes" id="UP000215335"/>
    </source>
</evidence>
<keyword evidence="8" id="KW-1015">Disulfide bond</keyword>
<reference evidence="14 15" key="1">
    <citation type="journal article" date="2017" name="Curr. Biol.">
        <title>The Evolution of Venom by Co-option of Single-Copy Genes.</title>
        <authorList>
            <person name="Martinson E.O."/>
            <person name="Mrinalini"/>
            <person name="Kelkar Y.D."/>
            <person name="Chang C.H."/>
            <person name="Werren J.H."/>
        </authorList>
    </citation>
    <scope>NUCLEOTIDE SEQUENCE [LARGE SCALE GENOMIC DNA]</scope>
    <source>
        <strain evidence="14 15">Alberta</strain>
        <tissue evidence="14">Whole body</tissue>
    </source>
</reference>
<feature type="region of interest" description="Disordered" evidence="11">
    <location>
        <begin position="3203"/>
        <end position="4034"/>
    </location>
</feature>
<feature type="domain" description="Ig-like" evidence="12">
    <location>
        <begin position="246"/>
        <end position="332"/>
    </location>
</feature>
<feature type="domain" description="Fibronectin type-III" evidence="13">
    <location>
        <begin position="5157"/>
        <end position="5257"/>
    </location>
</feature>
<dbReference type="SMART" id="SM00408">
    <property type="entry name" value="IGc2"/>
    <property type="match status" value="13"/>
</dbReference>
<keyword evidence="9" id="KW-0325">Glycoprotein</keyword>
<feature type="compositionally biased region" description="Basic and acidic residues" evidence="11">
    <location>
        <begin position="4421"/>
        <end position="4432"/>
    </location>
</feature>
<feature type="non-terminal residue" evidence="14">
    <location>
        <position position="5643"/>
    </location>
</feature>
<evidence type="ECO:0000256" key="1">
    <source>
        <dbReference type="ARBA" id="ARBA00004236"/>
    </source>
</evidence>
<dbReference type="InterPro" id="IPR003599">
    <property type="entry name" value="Ig_sub"/>
</dbReference>
<evidence type="ECO:0000256" key="9">
    <source>
        <dbReference type="ARBA" id="ARBA00023180"/>
    </source>
</evidence>
<evidence type="ECO:0000256" key="10">
    <source>
        <dbReference type="ARBA" id="ARBA00023319"/>
    </source>
</evidence>
<accession>A0A232FD69</accession>
<dbReference type="Proteomes" id="UP000215335">
    <property type="component" value="Unassembled WGS sequence"/>
</dbReference>
<feature type="compositionally biased region" description="Basic and acidic residues" evidence="11">
    <location>
        <begin position="4224"/>
        <end position="4316"/>
    </location>
</feature>
<evidence type="ECO:0000259" key="13">
    <source>
        <dbReference type="PROSITE" id="PS50853"/>
    </source>
</evidence>
<feature type="domain" description="Ig-like" evidence="12">
    <location>
        <begin position="4999"/>
        <end position="5099"/>
    </location>
</feature>
<dbReference type="GO" id="GO:0009653">
    <property type="term" value="P:anatomical structure morphogenesis"/>
    <property type="evidence" value="ECO:0007669"/>
    <property type="project" value="UniProtKB-ARBA"/>
</dbReference>
<dbReference type="PANTHER" id="PTHR13817">
    <property type="entry name" value="TITIN"/>
    <property type="match status" value="1"/>
</dbReference>
<dbReference type="SMART" id="SM00060">
    <property type="entry name" value="FN3"/>
    <property type="match status" value="1"/>
</dbReference>
<dbReference type="FunFam" id="2.60.40.10:FF:000328">
    <property type="entry name" value="CLUMA_CG000981, isoform A"/>
    <property type="match status" value="1"/>
</dbReference>
<dbReference type="FunFam" id="2.60.40.10:FF:000425">
    <property type="entry name" value="Myosin light chain kinase"/>
    <property type="match status" value="2"/>
</dbReference>
<feature type="domain" description="Ig-like" evidence="12">
    <location>
        <begin position="4775"/>
        <end position="4863"/>
    </location>
</feature>
<dbReference type="GO" id="GO:0060298">
    <property type="term" value="P:positive regulation of sarcomere organization"/>
    <property type="evidence" value="ECO:0007669"/>
    <property type="project" value="UniProtKB-ARBA"/>
</dbReference>
<evidence type="ECO:0000256" key="4">
    <source>
        <dbReference type="ARBA" id="ARBA00022490"/>
    </source>
</evidence>
<dbReference type="STRING" id="543379.A0A232FD69"/>
<organism evidence="14 15">
    <name type="scientific">Trichomalopsis sarcophagae</name>
    <dbReference type="NCBI Taxonomy" id="543379"/>
    <lineage>
        <taxon>Eukaryota</taxon>
        <taxon>Metazoa</taxon>
        <taxon>Ecdysozoa</taxon>
        <taxon>Arthropoda</taxon>
        <taxon>Hexapoda</taxon>
        <taxon>Insecta</taxon>
        <taxon>Pterygota</taxon>
        <taxon>Neoptera</taxon>
        <taxon>Endopterygota</taxon>
        <taxon>Hymenoptera</taxon>
        <taxon>Apocrita</taxon>
        <taxon>Proctotrupomorpha</taxon>
        <taxon>Chalcidoidea</taxon>
        <taxon>Pteromalidae</taxon>
        <taxon>Pteromalinae</taxon>
        <taxon>Trichomalopsis</taxon>
    </lineage>
</organism>
<dbReference type="SMART" id="SM00409">
    <property type="entry name" value="IG"/>
    <property type="match status" value="14"/>
</dbReference>
<feature type="compositionally biased region" description="Polar residues" evidence="11">
    <location>
        <begin position="1752"/>
        <end position="1768"/>
    </location>
</feature>
<evidence type="ECO:0000256" key="11">
    <source>
        <dbReference type="SAM" id="MobiDB-lite"/>
    </source>
</evidence>
<feature type="domain" description="Ig-like" evidence="12">
    <location>
        <begin position="5261"/>
        <end position="5352"/>
    </location>
</feature>
<evidence type="ECO:0000256" key="5">
    <source>
        <dbReference type="ARBA" id="ARBA00022729"/>
    </source>
</evidence>
<feature type="region of interest" description="Disordered" evidence="11">
    <location>
        <begin position="4212"/>
        <end position="4316"/>
    </location>
</feature>
<dbReference type="Gene3D" id="2.60.40.10">
    <property type="entry name" value="Immunoglobulins"/>
    <property type="match status" value="15"/>
</dbReference>
<feature type="compositionally biased region" description="Basic and acidic residues" evidence="11">
    <location>
        <begin position="1016"/>
        <end position="1031"/>
    </location>
</feature>
<gene>
    <name evidence="14" type="ORF">TSAR_000837</name>
</gene>
<dbReference type="FunFam" id="2.60.40.10:FF:000107">
    <property type="entry name" value="Myosin, light chain kinase a"/>
    <property type="match status" value="2"/>
</dbReference>
<dbReference type="CDD" id="cd00096">
    <property type="entry name" value="Ig"/>
    <property type="match status" value="3"/>
</dbReference>
<feature type="domain" description="Ig-like" evidence="12">
    <location>
        <begin position="552"/>
        <end position="636"/>
    </location>
</feature>
<dbReference type="GO" id="GO:0040017">
    <property type="term" value="P:positive regulation of locomotion"/>
    <property type="evidence" value="ECO:0007669"/>
    <property type="project" value="UniProtKB-ARBA"/>
</dbReference>
<dbReference type="Pfam" id="PF07679">
    <property type="entry name" value="I-set"/>
    <property type="match status" value="14"/>
</dbReference>
<dbReference type="InterPro" id="IPR007110">
    <property type="entry name" value="Ig-like_dom"/>
</dbReference>
<dbReference type="GO" id="GO:0045989">
    <property type="term" value="P:positive regulation of striated muscle contraction"/>
    <property type="evidence" value="ECO:0007669"/>
    <property type="project" value="UniProtKB-ARBA"/>
</dbReference>
<feature type="region of interest" description="Disordered" evidence="11">
    <location>
        <begin position="4357"/>
        <end position="4446"/>
    </location>
</feature>
<dbReference type="InterPro" id="IPR013783">
    <property type="entry name" value="Ig-like_fold"/>
</dbReference>
<dbReference type="PROSITE" id="PS50835">
    <property type="entry name" value="IG_LIKE"/>
    <property type="match status" value="13"/>
</dbReference>
<feature type="compositionally biased region" description="Polar residues" evidence="11">
    <location>
        <begin position="4433"/>
        <end position="4446"/>
    </location>
</feature>
<dbReference type="CDD" id="cd00063">
    <property type="entry name" value="FN3"/>
    <property type="match status" value="1"/>
</dbReference>
<feature type="region of interest" description="Disordered" evidence="11">
    <location>
        <begin position="4460"/>
        <end position="4480"/>
    </location>
</feature>
<dbReference type="OrthoDB" id="6070751at2759"/>
<feature type="compositionally biased region" description="Basic and acidic residues" evidence="11">
    <location>
        <begin position="3252"/>
        <end position="4034"/>
    </location>
</feature>
<dbReference type="PANTHER" id="PTHR13817:SF171">
    <property type="entry name" value="STRETCHIN-MLCK, ISOFORM U"/>
    <property type="match status" value="1"/>
</dbReference>
<keyword evidence="7" id="KW-0472">Membrane</keyword>
<dbReference type="GO" id="GO:0005737">
    <property type="term" value="C:cytoplasm"/>
    <property type="evidence" value="ECO:0007669"/>
    <property type="project" value="UniProtKB-SubCell"/>
</dbReference>
<feature type="domain" description="Ig-like" evidence="12">
    <location>
        <begin position="4895"/>
        <end position="4986"/>
    </location>
</feature>
<feature type="region of interest" description="Disordered" evidence="11">
    <location>
        <begin position="3134"/>
        <end position="3172"/>
    </location>
</feature>
<dbReference type="InterPro" id="IPR036179">
    <property type="entry name" value="Ig-like_dom_sf"/>
</dbReference>
<dbReference type="GO" id="GO:0030154">
    <property type="term" value="P:cell differentiation"/>
    <property type="evidence" value="ECO:0007669"/>
    <property type="project" value="UniProtKB-ARBA"/>
</dbReference>
<keyword evidence="3" id="KW-1003">Cell membrane</keyword>
<protein>
    <recommendedName>
        <fullName evidence="16">Muscle M-line assembly protein unc-89</fullName>
    </recommendedName>
</protein>
<feature type="domain" description="Ig-like" evidence="12">
    <location>
        <begin position="144"/>
        <end position="233"/>
    </location>
</feature>
<feature type="non-terminal residue" evidence="14">
    <location>
        <position position="1"/>
    </location>
</feature>
<dbReference type="InterPro" id="IPR050964">
    <property type="entry name" value="Striated_Muscle_Regulatory"/>
</dbReference>
<comment type="subcellular location">
    <subcellularLocation>
        <location evidence="1">Cell membrane</location>
    </subcellularLocation>
    <subcellularLocation>
        <location evidence="2">Cytoplasm</location>
    </subcellularLocation>
</comment>
<dbReference type="EMBL" id="NNAY01000435">
    <property type="protein sequence ID" value="OXU28408.1"/>
    <property type="molecule type" value="Genomic_DNA"/>
</dbReference>
<evidence type="ECO:0000256" key="8">
    <source>
        <dbReference type="ARBA" id="ARBA00023157"/>
    </source>
</evidence>
<dbReference type="InterPro" id="IPR003961">
    <property type="entry name" value="FN3_dom"/>
</dbReference>
<feature type="compositionally biased region" description="Polar residues" evidence="11">
    <location>
        <begin position="4404"/>
        <end position="4418"/>
    </location>
</feature>
<feature type="domain" description="Ig-like" evidence="12">
    <location>
        <begin position="455"/>
        <end position="529"/>
    </location>
</feature>
<name>A0A232FD69_9HYME</name>
<feature type="compositionally biased region" description="Basic and acidic residues" evidence="11">
    <location>
        <begin position="4357"/>
        <end position="4403"/>
    </location>
</feature>
<proteinExistence type="predicted"/>
<evidence type="ECO:0000313" key="14">
    <source>
        <dbReference type="EMBL" id="OXU28408.1"/>
    </source>
</evidence>
<dbReference type="FunFam" id="2.60.40.10:FF:001307">
    <property type="entry name" value="Stretchin-Mlck, isoform V"/>
    <property type="match status" value="3"/>
</dbReference>
<feature type="compositionally biased region" description="Polar residues" evidence="11">
    <location>
        <begin position="4460"/>
        <end position="4472"/>
    </location>
</feature>
<keyword evidence="10" id="KW-0393">Immunoglobulin domain</keyword>
<feature type="region of interest" description="Disordered" evidence="11">
    <location>
        <begin position="964"/>
        <end position="1043"/>
    </location>
</feature>
<keyword evidence="6" id="KW-0677">Repeat</keyword>
<evidence type="ECO:0000256" key="7">
    <source>
        <dbReference type="ARBA" id="ARBA00023136"/>
    </source>
</evidence>
<dbReference type="GO" id="GO:0005886">
    <property type="term" value="C:plasma membrane"/>
    <property type="evidence" value="ECO:0007669"/>
    <property type="project" value="UniProtKB-SubCell"/>
</dbReference>
<comment type="caution">
    <text evidence="14">The sequence shown here is derived from an EMBL/GenBank/DDBJ whole genome shotgun (WGS) entry which is preliminary data.</text>
</comment>
<dbReference type="PROSITE" id="PS50853">
    <property type="entry name" value="FN3"/>
    <property type="match status" value="1"/>
</dbReference>
<dbReference type="SUPFAM" id="SSF49265">
    <property type="entry name" value="Fibronectin type III"/>
    <property type="match status" value="1"/>
</dbReference>
<evidence type="ECO:0000256" key="3">
    <source>
        <dbReference type="ARBA" id="ARBA00022475"/>
    </source>
</evidence>
<dbReference type="InterPro" id="IPR013098">
    <property type="entry name" value="Ig_I-set"/>
</dbReference>
<keyword evidence="5" id="KW-0732">Signal</keyword>
<feature type="domain" description="Ig-like" evidence="12">
    <location>
        <begin position="5380"/>
        <end position="5570"/>
    </location>
</feature>
<evidence type="ECO:0008006" key="16">
    <source>
        <dbReference type="Google" id="ProtNLM"/>
    </source>
</evidence>
<feature type="compositionally biased region" description="Basic and acidic residues" evidence="11">
    <location>
        <begin position="3203"/>
        <end position="3245"/>
    </location>
</feature>
<sequence length="5643" mass="643870">HDNLKIDIKVGILRLACYKKWKRTKDRASRADVAPWEESEDIVLEHYRLGEDFLVTVNLRPSVDASDYEFELHRGEPPMPSDRFRVEARGNRVQLTLQHASRDDAGHYALIAKKLTHDNESERLFSRRIHMSVDEPSFTEEGDPPLFLRRLTDLTVKVGTRTRFLVEIRSATDPKVSWHRNDEPIQTGPRFSFVHEGNFYCVDVAPVTVEDQGHWTCMAENRSGRSSCTSHLNVLGLNVNIQFPVPKAYKRPEFVSELRALLTETGTVSLECKVVGVPTPVLKWFKDDKEIKAGDVFALTANPDDPTSLGTYTCEAVNCMGTAYSSSRVHVVGKGSREGSLKPADTFIVTGDPPIFKKILRDESCKIGESLSLSCKVQVPPWPKEITWYNKEGRVEADDRYKIMEDGLGGYSIQVNPVEAVDEGEWKCVATSAENVKQFTTCYVAMAIPKNYRKPRFMESLKAVLTEEGLVSFECKVVGFPTPLLRWFKDGQELKPGDVYQLTGTNSLGSYCCIAKNCMGEAKSTAELTVEDIQNQLNEEERLQLLTTNQPPKFIKGLRSSEAKISESFKFSVQVSVMPEPSLAWYRDDHPIDNEEKYRIERETLGICHLEIKRLDFCDQAEWKCVASNDFGHSVTSCFLKLIIPRHYKKPRFLENLRAILSDGGAVNLECKVIGVPQPVLKWYKDGEELKPGDIHRIISGQDGTCCLGTYTCEATNCMGTVSSSASLLGFEDRVASAQVLEGTSAMLSQIDHERELARNLSLSTIHEERTSQLLDTAQTDHSVTLDDRGEVSFSFDGKEVSVSLYETPDLTEEEALQIVEMYADQLSEHVTEHNVVELPPMRFVKETSTSGNLLMEAVVIDVSPDYFVSVEEGDDLRTEADFEDMSIMDGVSLSSPLTESIDDARVPTRPPRRKSAGSVSLKAQEQLESESFHSAKYPLTSSHKKEEADVDMDVDSEAFADALSSARTRTESIAGDTKDHKELRKRSMSGTSSLEAGDSSLDSVSGIMKKKKKGDKKDKKIRRLGEKGSSEESSLGIEDEDHKKSLETKVSFADDEVEDKPASKANKERLVDLLRQISEPVLIIREALIDSDFLYEDDNLINAFVTDNIVIPIQNLCETIADIETKALKGAGDRSLLQNVRISILETIGGPTEELLRGLELIRREESDGNIHINLSILESLVDPVDEILFGLAKLENELSGRNISESPIVLERIIRTTNRLGTTLKEADTELETAMGTALQKINHTLNAYLNSITLNQFGVWTENIDAVLVESLARPLEDLERSSKYVMQGNYTDDSSEVISKMSDAFNEILSRLDALVVALEGYESDYRTNFVVNLKTFLVSAAEELSKAKDIKSESFEESHDNLPEIILDSLIDAQTAVNAVLCEVESTTEEKETKVSRVPKLALSLAELRDALSYAVYKTTTLRKDETINALINLKEPLVDLQLSLSVDRVSDEVPIIKNIVSPLNSLKNVMQAVIQHTEKSEPNVEVSAVIKPIYGIVEELQQQIPMILDGLEEDVFKGKADSTEVMGLDKKSAVQQTIDNLQMASELGTVHFDLATVLEKCQKDIGNVETSPIFSKISELRQSIGNAAIAIDKISTSAEPNIENLIEELLDLKIPLLRLQNALLTEDSTSREQQVIVQILQPLKRLKAAMKTFAEEVVQTEPIMSIIHLIDDIKKDITLHSKIVTKKAIEEEFDIQSESYSTIDISDKDFRVKTAFESIQDLSVGEQASLRTPDSLLVDSEHDLSSQRSDANKNSQSSDEATQNFVQSDMSIESLVDQATEVSNEPPDQVQRGRLDKITEKRIIYPKEEFAFVISESLEEIQKDISGILEEFEQESVTTPHSVSKLAEALENLRRTILNVRSKVSKIAVEISDVNSESSHAESYDSTERISLSLKELLQPILEVREALVQTQDHRAPELLLLNRLDQPIRAIEFNVLQLALEAHSHTAESDETSSRASLDAMARALEDIESQIPVALDEVNYRQEILSVLRNVSKPLEEIRERMHEISLDPTNEDNLELVVASILNEPIDTFRDALNELFYRIGSSDHDEKNKNATLILRYLIEPFVELQSSLSVVRSSRKTSVAETGLLDERKNVILRAIEGVRSGIDEIRNKANKTQNITTVEKLIFSSIDGLDAALVSVQNQVSKAKYSRRGSCIGTLQLRAIEPLQQLAEKIAILEEQMDENILEFIVEPLETLWKQIQLAQAQFLQSSLDEEAIIEGFLYPAKRLFSSLESIKRERFTIQDNAVNLLQELSEGTSNLGATLLNLQNELIQEGAEENDSIIETLTAVLTPLNNVKPLINEISSSDKTAMEAPIANDQQSKVNDKKKALSLNIKGDEGELNVNVIGHEVDVRVMDHEVENKVPTILTTVETIVDEFIEVSKRETESLTTLKLASTESITEEGSLQNIDGRIEPVVIQTCEITEIDTTSENKVNDGLENKTVSLMETSDLITSRRDSVTALWSMINEPLNNLQQSITSIIETPAVIDAMNKEDVNAMQNHIIMERLTDLQTSIAAMQQIASTDSEELTLASWQENSLPALQNLAISIEELGQHLPMLATQNVTGQDNTTDTEEISYSSNITFALKTLITPLQELRERLGLIVEEQIPYESKDEIQIGTEGFNMPQYLSKGDFKDQIENQIEIFADLDLKTMETKVAVLSQKLVDEHVNVEQTDVGEGSKEVMNIAPIENQQEIICNVDQTLLQNAAAEQVIAEEHSDKIRNMHIKLESENAKLIVSKDLQELVSVKDTIIGQIQYDDEEQQAFIDIKKSGVVGVANKDYIMTEEMSATEKVQEMESSKVDEANPAIALEENIERVILENVETTKIETVTLSKENKQSKVSEESSSNIVITDEYSQDFCEDISPVVIDRPSINIQEIEIKKCIAAEQLEKDEVNNKLEDIAFQEELNSTAVIIQQPEHELVSENIKTSQVKAFPETRQEVLDNTAEFVDNQLKLMSEDKADVMIKEVPLSEHILAQEQVTVDSTQELNSSNITEIQKGLVSIETARDFNEIDHLNKPEIQVAESTTSKPDNDLTLTTAIIETTDNDEDIQSIDSLKMESDHVKVLTTVSVAHEAPVSSEVVGEHSVKEMTDLMDVNHTESNATLSIQTSEKLTFGEVTTIDIKQKSGDHEVDFSKKEEKAEIKKQGQSEELEIEKGKGKLIEEDDRKIQEEAEKLKTENEERANEKNAKKLKIEEAEKLKKEEKDHIKKKEAENFEIEKKERSKKEEAEWKKQEKVEEVKEEEDERRKKDETEKLKKDEEEHKQKEETEKLRLEEEERKNKEEAEHLKKEEEERKKKEEAEKLKKEEEERKKKEKAEKLMKEEEERKKKEEAEKLKKEEEERKKKEEAEKLRLEEEERKKKKEAEQLKEEEEDRRMKEEAEKLKLEEKEHKKKEGEKILRLAEEERKKKEEAEKLKLEEEERNKKEEAKILRLEEEEPKKNEEAENIRREVEECTKKDEAEKVKKEEEELTNKEEAEKVKVEEEHKKKEEADKLKKVEEEREKKEEAEKLRLEEEERKKKKEAEQLKKEEDVRKKKEKAEKLKKEEDERKEKEKAEKLIKEEEEHKKKENAEKLRLEVEERKKKDEAEKLKKEEEERKKKEEAEKVKKEEEERKKKEEVEKLKKEEDERKEKEKAEKLMKEVERKKKEDAEKVKKEEEERKKKEEADIVKKKKEERNKEEEAEKVKKEEEERKKNEEEERKKKEEAEKLKKEEEERKKKEEAEKVKKEEEERKKKDEADIVKKEKEERKKKEQAEKLKKEEDERKEKEKAEKLMKEEEERKKKEEEEKFKEEEDERKEKEKAEKSMKEEEERKKKEEAEKLKNEEDERKEKEKAEKSMKEEEERKKTENAEKLKEEEERKKKEKAEKSMKEEDARTKKEEAEKEEEERKKTENAEKLKEEEERKKKDEAEKLKKEEDERKKKENAEKLKVEEERKKKEEAEKSTKEEDKRTKKEQAEKVKLDEEESKKKKEEADIVKKEKEEHKKKEEEERKKKEQAEKLKKEEDERKEKEKAEKLMKEEEERKKKDNAEKLRLEVEERKKKEKAEKDKFDATESLWSSIEKPLDSLQHSIEDIFQTPTTLETIAAAEASFAQVKIVERLSNLQMSIAAIKQTAGERIENISLLKEGNDSTPLQNLAFSLESFCNYLPQIASQTNITQESEKLQEILYTKPNITTALELMIKPLQELQESLGLVIEDAPQQMLLHEQTKKGKVSKSGKVEDKKRKEMKEKKDETSKKDIKESEKKKPKEPLKSPKDENQKKEAAERLAKNKEERKQKVENERLQAKDKQDDESYKKTIEHKEKEEFNAIEKEQVADKKVQDNGLKIKYADKFKKENDEKMTRVAERLVKKEEEHKKLDKNDKVKKIEEDRSKKKETVTYDRSLKEQYKINKSKQEVSNETDVSQLKSNAMSKTVEYRRREYERTESNNFGPENGMSNRTKYAKESPSQYYADNLKVESSSRTPRSVSRDKNLHTSQFSKLSSESLYIRAKTIEKECLTRFDYKNTTISDLSRYKYDSIPDLNRLHPSSESKFLSRSREDLLRRDYDLKSSFPTLFGRASIPDLSSTGRTAYSYNLAKKYDTYSASLLNLDSKRRSYARSYDSGSKNFEHSTYTPKSFHSTDYSLSVSDSLALSRSRRRFESRKSAVVYDGTSSTKSSINRSQDRGKYPTFCTKLTNCTVAEGSHIRLICTTIGQPEPQVYWTKNGDRVRTSDRERMKYDNGMATLEIIAARLEDAGYYACLAKNSYGQSSTEATVRVYSVYESAPLGPTFTSALNDKYRLSDRELVLETRVRGQPTPSISWLKDERLLRGDRYKQSLLGDGVCRLEISNPDISDSGQYVCKATSEKSSEQIRHTVHFDDFETKKTRTRKDYNFDSSLYDSPREREKLPKISSTLVDYKVPAGGTIALQVEIKDAHPSNVTWLRDRGARKEPVTDPKTRTFAESGIYTLIVPEATESEAGTYVCRVSNAYGHVDTSATVEVVPLSKFDDLGKPAMFVSRPVDKMIYVMDGEPVSVSFRVSGTPKPRVVWMKGIKDITDGPRSYKEAIDDYVRLTLNRVNSEDEGTYCILVKNIYGCDRSFFTLKVRQRAKSLTPTAERLSLSDRLSDIHIKEQQSYLRSCTLSAQNNAPSIRKLFRKLQAIEESHNGQRDVPGPISSEPIVVDGGRNWLSLSWGKANQRGPAPVIAYRVDAWQMGGDGGARWAELGITPINSFDAFNLRPGGEYKFRVTPRNRYGWGESVTMNGSATVSDDVEIPEFAKILPGQLKALVGSTVNLECEVRSECKFDVKWLRETTEIDSCVNSRYVIKNERSKCSLVLKNIKEDDSGRYICEVSNKAGKVSSYGRISVVNDPKILNADTRLKKRFLDGLTEDGPPQFTMRLRDRRVQTSYPVRLTCQAFGCPEPEVTWFKDGKPVIETSTRSIYIDESHFHTLEIARSSLEDSGCYEACAKNENGSVSCRCILVVDKGIRAYIAPEFIYGLDVAYAVKVGGDLRLTAQIEAYPSVGIVWHRDGIRLRPRRRAAMTLSHDGTVELILARVTSRDAGIYTCTATNEVGKAETTARVSVIGPDDGVTDVDDDFSPHVVVNPPDVDIPYSKVPLFVTKPLSTEAQEGDTVIIQCEVVGDPKPEVMWLRDFLK</sequence>
<dbReference type="FunFam" id="2.60.40.10:FF:001894">
    <property type="entry name" value="Stretchin-Mlck, isoform V"/>
    <property type="match status" value="1"/>
</dbReference>
<feature type="domain" description="Ig-like" evidence="12">
    <location>
        <begin position="651"/>
        <end position="729"/>
    </location>
</feature>
<dbReference type="InterPro" id="IPR036116">
    <property type="entry name" value="FN3_sf"/>
</dbReference>
<feature type="region of interest" description="Disordered" evidence="11">
    <location>
        <begin position="894"/>
        <end position="952"/>
    </location>
</feature>
<evidence type="ECO:0000259" key="12">
    <source>
        <dbReference type="PROSITE" id="PS50835"/>
    </source>
</evidence>